<dbReference type="InterPro" id="IPR007627">
    <property type="entry name" value="RNA_pol_sigma70_r2"/>
</dbReference>
<evidence type="ECO:0000313" key="10">
    <source>
        <dbReference type="Proteomes" id="UP000078272"/>
    </source>
</evidence>
<reference evidence="9 10" key="1">
    <citation type="journal article" date="2016" name="Front. Microbiol.">
        <title>Genomic Resource of Rice Seed Associated Bacteria.</title>
        <authorList>
            <person name="Midha S."/>
            <person name="Bansal K."/>
            <person name="Sharma S."/>
            <person name="Kumar N."/>
            <person name="Patil P.P."/>
            <person name="Chaudhry V."/>
            <person name="Patil P.B."/>
        </authorList>
    </citation>
    <scope>NUCLEOTIDE SEQUENCE [LARGE SCALE GENOMIC DNA]</scope>
    <source>
        <strain evidence="9 10">NS226</strain>
    </source>
</reference>
<dbReference type="GO" id="GO:0003677">
    <property type="term" value="F:DNA binding"/>
    <property type="evidence" value="ECO:0007669"/>
    <property type="project" value="UniProtKB-KW"/>
</dbReference>
<evidence type="ECO:0000256" key="3">
    <source>
        <dbReference type="ARBA" id="ARBA00023082"/>
    </source>
</evidence>
<dbReference type="InterPro" id="IPR013324">
    <property type="entry name" value="RNA_pol_sigma_r3/r4-like"/>
</dbReference>
<dbReference type="GO" id="GO:0016987">
    <property type="term" value="F:sigma factor activity"/>
    <property type="evidence" value="ECO:0007669"/>
    <property type="project" value="UniProtKB-KW"/>
</dbReference>
<sequence length="190" mass="20751">MPPRSMPNTSRDHLARRLNAVAEGDREALRDVYDLTSAKLFGVCLRILNDRVEAEDVLQDVYVTVWHKAGRFDAERASPITWLATIARNRAIDRLRALGPARTVASDLDAAEAVADETPDALAQLEASDEAARLKSCLEELEGRARSAILGAFFGGRTYDDLACEAGVPLGTMKSTIRRGLIRLKGCLGE</sequence>
<dbReference type="PANTHER" id="PTHR43133">
    <property type="entry name" value="RNA POLYMERASE ECF-TYPE SIGMA FACTO"/>
    <property type="match status" value="1"/>
</dbReference>
<dbReference type="SUPFAM" id="SSF88659">
    <property type="entry name" value="Sigma3 and sigma4 domains of RNA polymerase sigma factors"/>
    <property type="match status" value="1"/>
</dbReference>
<evidence type="ECO:0000256" key="4">
    <source>
        <dbReference type="ARBA" id="ARBA00023125"/>
    </source>
</evidence>
<dbReference type="InterPro" id="IPR000838">
    <property type="entry name" value="RNA_pol_sigma70_ECF_CS"/>
</dbReference>
<accession>A0A175R3R5</accession>
<keyword evidence="4 6" id="KW-0238">DNA-binding</keyword>
<dbReference type="SUPFAM" id="SSF88946">
    <property type="entry name" value="Sigma2 domain of RNA polymerase sigma factors"/>
    <property type="match status" value="1"/>
</dbReference>
<evidence type="ECO:0000259" key="8">
    <source>
        <dbReference type="Pfam" id="PF08281"/>
    </source>
</evidence>
<dbReference type="Gene3D" id="1.10.10.10">
    <property type="entry name" value="Winged helix-like DNA-binding domain superfamily/Winged helix DNA-binding domain"/>
    <property type="match status" value="1"/>
</dbReference>
<keyword evidence="5 6" id="KW-0804">Transcription</keyword>
<evidence type="ECO:0000256" key="5">
    <source>
        <dbReference type="ARBA" id="ARBA00023163"/>
    </source>
</evidence>
<dbReference type="InterPro" id="IPR039425">
    <property type="entry name" value="RNA_pol_sigma-70-like"/>
</dbReference>
<dbReference type="InterPro" id="IPR014284">
    <property type="entry name" value="RNA_pol_sigma-70_dom"/>
</dbReference>
<dbReference type="OrthoDB" id="9784272at2"/>
<keyword evidence="2 6" id="KW-0805">Transcription regulation</keyword>
<evidence type="ECO:0000256" key="1">
    <source>
        <dbReference type="ARBA" id="ARBA00010641"/>
    </source>
</evidence>
<dbReference type="Proteomes" id="UP000078272">
    <property type="component" value="Unassembled WGS sequence"/>
</dbReference>
<feature type="domain" description="RNA polymerase sigma factor 70 region 4 type 2" evidence="8">
    <location>
        <begin position="133"/>
        <end position="184"/>
    </location>
</feature>
<feature type="domain" description="RNA polymerase sigma-70 region 2" evidence="7">
    <location>
        <begin position="38"/>
        <end position="97"/>
    </location>
</feature>
<evidence type="ECO:0000256" key="6">
    <source>
        <dbReference type="RuleBase" id="RU000716"/>
    </source>
</evidence>
<dbReference type="Pfam" id="PF08281">
    <property type="entry name" value="Sigma70_r4_2"/>
    <property type="match status" value="1"/>
</dbReference>
<keyword evidence="3 6" id="KW-0731">Sigma factor</keyword>
<dbReference type="NCBIfam" id="TIGR02937">
    <property type="entry name" value="sigma70-ECF"/>
    <property type="match status" value="1"/>
</dbReference>
<dbReference type="PANTHER" id="PTHR43133:SF62">
    <property type="entry name" value="RNA POLYMERASE SIGMA FACTOR SIGZ"/>
    <property type="match status" value="1"/>
</dbReference>
<proteinExistence type="inferred from homology"/>
<evidence type="ECO:0000313" key="9">
    <source>
        <dbReference type="EMBL" id="KTQ85363.1"/>
    </source>
</evidence>
<dbReference type="GO" id="GO:0006352">
    <property type="term" value="P:DNA-templated transcription initiation"/>
    <property type="evidence" value="ECO:0007669"/>
    <property type="project" value="InterPro"/>
</dbReference>
<protein>
    <recommendedName>
        <fullName evidence="6">RNA polymerase sigma factor</fullName>
    </recommendedName>
</protein>
<dbReference type="EMBL" id="LDPZ01000060">
    <property type="protein sequence ID" value="KTQ85363.1"/>
    <property type="molecule type" value="Genomic_DNA"/>
</dbReference>
<dbReference type="AlphaFoldDB" id="A0A175R3R5"/>
<organism evidence="9 10">
    <name type="scientific">Aureimonas ureilytica</name>
    <dbReference type="NCBI Taxonomy" id="401562"/>
    <lineage>
        <taxon>Bacteria</taxon>
        <taxon>Pseudomonadati</taxon>
        <taxon>Pseudomonadota</taxon>
        <taxon>Alphaproteobacteria</taxon>
        <taxon>Hyphomicrobiales</taxon>
        <taxon>Aurantimonadaceae</taxon>
        <taxon>Aureimonas</taxon>
    </lineage>
</organism>
<gene>
    <name evidence="9" type="ORF">NS226_19785</name>
</gene>
<dbReference type="InterPro" id="IPR036388">
    <property type="entry name" value="WH-like_DNA-bd_sf"/>
</dbReference>
<evidence type="ECO:0000259" key="7">
    <source>
        <dbReference type="Pfam" id="PF04542"/>
    </source>
</evidence>
<dbReference type="PATRIC" id="fig|401562.3.peg.4374"/>
<comment type="similarity">
    <text evidence="1 6">Belongs to the sigma-70 factor family. ECF subfamily.</text>
</comment>
<dbReference type="Gene3D" id="1.10.1740.10">
    <property type="match status" value="1"/>
</dbReference>
<dbReference type="Pfam" id="PF04542">
    <property type="entry name" value="Sigma70_r2"/>
    <property type="match status" value="1"/>
</dbReference>
<evidence type="ECO:0000256" key="2">
    <source>
        <dbReference type="ARBA" id="ARBA00023015"/>
    </source>
</evidence>
<dbReference type="PROSITE" id="PS01063">
    <property type="entry name" value="SIGMA70_ECF"/>
    <property type="match status" value="1"/>
</dbReference>
<dbReference type="InterPro" id="IPR013249">
    <property type="entry name" value="RNA_pol_sigma70_r4_t2"/>
</dbReference>
<dbReference type="STRING" id="401562.NS365_06130"/>
<name>A0A175R3R5_9HYPH</name>
<dbReference type="InterPro" id="IPR013325">
    <property type="entry name" value="RNA_pol_sigma_r2"/>
</dbReference>
<comment type="caution">
    <text evidence="9">The sequence shown here is derived from an EMBL/GenBank/DDBJ whole genome shotgun (WGS) entry which is preliminary data.</text>
</comment>